<gene>
    <name evidence="1" type="ORF">S03H2_70053</name>
</gene>
<proteinExistence type="predicted"/>
<feature type="non-terminal residue" evidence="1">
    <location>
        <position position="57"/>
    </location>
</feature>
<comment type="caution">
    <text evidence="1">The sequence shown here is derived from an EMBL/GenBank/DDBJ whole genome shotgun (WGS) entry which is preliminary data.</text>
</comment>
<dbReference type="EMBL" id="BARU01046441">
    <property type="protein sequence ID" value="GAI01813.1"/>
    <property type="molecule type" value="Genomic_DNA"/>
</dbReference>
<organism evidence="1">
    <name type="scientific">marine sediment metagenome</name>
    <dbReference type="NCBI Taxonomy" id="412755"/>
    <lineage>
        <taxon>unclassified sequences</taxon>
        <taxon>metagenomes</taxon>
        <taxon>ecological metagenomes</taxon>
    </lineage>
</organism>
<sequence length="57" mass="6574">MDTKNAVAQGKILIGYEGRFTEGRRDVRFVERLTYAHLSAIWPDRGSLTLEFDFLIV</sequence>
<name>X1K5G6_9ZZZZ</name>
<reference evidence="1" key="1">
    <citation type="journal article" date="2014" name="Front. Microbiol.">
        <title>High frequency of phylogenetically diverse reductive dehalogenase-homologous genes in deep subseafloor sedimentary metagenomes.</title>
        <authorList>
            <person name="Kawai M."/>
            <person name="Futagami T."/>
            <person name="Toyoda A."/>
            <person name="Takaki Y."/>
            <person name="Nishi S."/>
            <person name="Hori S."/>
            <person name="Arai W."/>
            <person name="Tsubouchi T."/>
            <person name="Morono Y."/>
            <person name="Uchiyama I."/>
            <person name="Ito T."/>
            <person name="Fujiyama A."/>
            <person name="Inagaki F."/>
            <person name="Takami H."/>
        </authorList>
    </citation>
    <scope>NUCLEOTIDE SEQUENCE</scope>
    <source>
        <strain evidence="1">Expedition CK06-06</strain>
    </source>
</reference>
<protein>
    <submittedName>
        <fullName evidence="1">Uncharacterized protein</fullName>
    </submittedName>
</protein>
<accession>X1K5G6</accession>
<evidence type="ECO:0000313" key="1">
    <source>
        <dbReference type="EMBL" id="GAI01813.1"/>
    </source>
</evidence>
<dbReference type="AlphaFoldDB" id="X1K5G6"/>